<protein>
    <submittedName>
        <fullName evidence="2">Putative secreted protein</fullName>
    </submittedName>
</protein>
<evidence type="ECO:0000313" key="2">
    <source>
        <dbReference type="EMBL" id="NOV50249.1"/>
    </source>
</evidence>
<proteinExistence type="predicted"/>
<reference evidence="2" key="1">
    <citation type="submission" date="2020-03" db="EMBL/GenBank/DDBJ databases">
        <title>Transcriptomic Profiling of the Digestive Tract of the Rat Flea, Xenopsylla cheopis, Following Blood Feeding and Infection with Yersinia pestis.</title>
        <authorList>
            <person name="Bland D.M."/>
            <person name="Martens C.A."/>
            <person name="Virtaneva K."/>
            <person name="Kanakabandi K."/>
            <person name="Long D."/>
            <person name="Rosenke R."/>
            <person name="Saturday G.A."/>
            <person name="Hoyt F.H."/>
            <person name="Bruno D.P."/>
            <person name="Ribeiro J.M.C."/>
            <person name="Hinnebusch J."/>
        </authorList>
    </citation>
    <scope>NUCLEOTIDE SEQUENCE</scope>
</reference>
<evidence type="ECO:0000256" key="1">
    <source>
        <dbReference type="SAM" id="SignalP"/>
    </source>
</evidence>
<name>A0A6M2DVB6_XENCH</name>
<keyword evidence="1" id="KW-0732">Signal</keyword>
<feature type="signal peptide" evidence="1">
    <location>
        <begin position="1"/>
        <end position="28"/>
    </location>
</feature>
<feature type="chain" id="PRO_5027010465" evidence="1">
    <location>
        <begin position="29"/>
        <end position="119"/>
    </location>
</feature>
<organism evidence="2">
    <name type="scientific">Xenopsylla cheopis</name>
    <name type="common">Oriental rat flea</name>
    <name type="synonym">Pulex cheopis</name>
    <dbReference type="NCBI Taxonomy" id="163159"/>
    <lineage>
        <taxon>Eukaryota</taxon>
        <taxon>Metazoa</taxon>
        <taxon>Ecdysozoa</taxon>
        <taxon>Arthropoda</taxon>
        <taxon>Hexapoda</taxon>
        <taxon>Insecta</taxon>
        <taxon>Pterygota</taxon>
        <taxon>Neoptera</taxon>
        <taxon>Endopterygota</taxon>
        <taxon>Siphonaptera</taxon>
        <taxon>Pulicidae</taxon>
        <taxon>Xenopsyllinae</taxon>
        <taxon>Xenopsylla</taxon>
    </lineage>
</organism>
<dbReference type="EMBL" id="GIIL01006523">
    <property type="protein sequence ID" value="NOV50249.1"/>
    <property type="molecule type" value="Transcribed_RNA"/>
</dbReference>
<sequence>MSLTISRPLQIALIIGAVFVLCQEEVCAKRGCVRFGHSCYGGHGKRSDQEEFSHYDAPEVTPLVDQRSLPGYELPPQSVSNVDDKAVHSNLERMIAKWLQHYRMMQVGELMKPNDGTVD</sequence>
<accession>A0A6M2DVB6</accession>
<dbReference type="AlphaFoldDB" id="A0A6M2DVB6"/>